<feature type="region of interest" description="Disordered" evidence="1">
    <location>
        <begin position="170"/>
        <end position="204"/>
    </location>
</feature>
<dbReference type="InterPro" id="IPR007499">
    <property type="entry name" value="ERF_bacteria_virus"/>
</dbReference>
<proteinExistence type="predicted"/>
<protein>
    <submittedName>
        <fullName evidence="2">17949_t:CDS:1</fullName>
    </submittedName>
</protein>
<dbReference type="Pfam" id="PF04404">
    <property type="entry name" value="ERF"/>
    <property type="match status" value="1"/>
</dbReference>
<dbReference type="AlphaFoldDB" id="A0A9W4T3A8"/>
<reference evidence="2" key="1">
    <citation type="submission" date="2022-08" db="EMBL/GenBank/DDBJ databases">
        <authorList>
            <person name="Kallberg Y."/>
            <person name="Tangrot J."/>
            <person name="Rosling A."/>
        </authorList>
    </citation>
    <scope>NUCLEOTIDE SEQUENCE</scope>
    <source>
        <strain evidence="2">Wild A</strain>
    </source>
</reference>
<comment type="caution">
    <text evidence="2">The sequence shown here is derived from an EMBL/GenBank/DDBJ whole genome shotgun (WGS) entry which is preliminary data.</text>
</comment>
<feature type="non-terminal residue" evidence="2">
    <location>
        <position position="204"/>
    </location>
</feature>
<evidence type="ECO:0000313" key="2">
    <source>
        <dbReference type="EMBL" id="CAI2191188.1"/>
    </source>
</evidence>
<evidence type="ECO:0000256" key="1">
    <source>
        <dbReference type="SAM" id="MobiDB-lite"/>
    </source>
</evidence>
<organism evidence="2 3">
    <name type="scientific">Funneliformis geosporum</name>
    <dbReference type="NCBI Taxonomy" id="1117311"/>
    <lineage>
        <taxon>Eukaryota</taxon>
        <taxon>Fungi</taxon>
        <taxon>Fungi incertae sedis</taxon>
        <taxon>Mucoromycota</taxon>
        <taxon>Glomeromycotina</taxon>
        <taxon>Glomeromycetes</taxon>
        <taxon>Glomerales</taxon>
        <taxon>Glomeraceae</taxon>
        <taxon>Funneliformis</taxon>
    </lineage>
</organism>
<sequence length="204" mass="23890">LHFIYKKAMKLNQTRLLISEPTLNQGGQFALHQVQAQTGQISRTELNKFQNYKYFTEQQALNILKPLLAEQKLTLTFSDEKDRYFETRKKDGEKEWVVEYLKQAILTNCEKPDEQLTFNFWAIGSNSDPAKAKGCAETYAIKYFLTKFFLIPTTDELDPDITKPHEHANRLKNGQQETAEQIQKRHQERDQKRENELKAKYGAD</sequence>
<feature type="compositionally biased region" description="Polar residues" evidence="1">
    <location>
        <begin position="172"/>
        <end position="181"/>
    </location>
</feature>
<name>A0A9W4T3A8_9GLOM</name>
<gene>
    <name evidence="2" type="ORF">FWILDA_LOCUS14949</name>
</gene>
<feature type="compositionally biased region" description="Basic and acidic residues" evidence="1">
    <location>
        <begin position="182"/>
        <end position="204"/>
    </location>
</feature>
<keyword evidence="3" id="KW-1185">Reference proteome</keyword>
<accession>A0A9W4T3A8</accession>
<evidence type="ECO:0000313" key="3">
    <source>
        <dbReference type="Proteomes" id="UP001153678"/>
    </source>
</evidence>
<dbReference type="Proteomes" id="UP001153678">
    <property type="component" value="Unassembled WGS sequence"/>
</dbReference>
<dbReference type="OrthoDB" id="2435397at2759"/>
<dbReference type="EMBL" id="CAMKVN010007171">
    <property type="protein sequence ID" value="CAI2191188.1"/>
    <property type="molecule type" value="Genomic_DNA"/>
</dbReference>